<dbReference type="GO" id="GO:0046872">
    <property type="term" value="F:metal ion binding"/>
    <property type="evidence" value="ECO:0007669"/>
    <property type="project" value="UniProtKB-KW"/>
</dbReference>
<dbReference type="InterPro" id="IPR051198">
    <property type="entry name" value="BchE-like"/>
</dbReference>
<feature type="domain" description="Radical SAM core" evidence="7">
    <location>
        <begin position="343"/>
        <end position="570"/>
    </location>
</feature>
<evidence type="ECO:0000256" key="4">
    <source>
        <dbReference type="ARBA" id="ARBA00023004"/>
    </source>
</evidence>
<dbReference type="PROSITE" id="PS51918">
    <property type="entry name" value="RADICAL_SAM"/>
    <property type="match status" value="1"/>
</dbReference>
<dbReference type="RefSeq" id="WP_080887954.1">
    <property type="nucleotide sequence ID" value="NZ_LT828648.1"/>
</dbReference>
<evidence type="ECO:0000256" key="3">
    <source>
        <dbReference type="ARBA" id="ARBA00022723"/>
    </source>
</evidence>
<dbReference type="GO" id="GO:0031419">
    <property type="term" value="F:cobalamin binding"/>
    <property type="evidence" value="ECO:0007669"/>
    <property type="project" value="InterPro"/>
</dbReference>
<evidence type="ECO:0000313" key="8">
    <source>
        <dbReference type="EMBL" id="SLM49781.1"/>
    </source>
</evidence>
<dbReference type="SFLD" id="SFLDS00029">
    <property type="entry name" value="Radical_SAM"/>
    <property type="match status" value="1"/>
</dbReference>
<name>A0A1W1IA40_9BACT</name>
<dbReference type="GO" id="GO:0051536">
    <property type="term" value="F:iron-sulfur cluster binding"/>
    <property type="evidence" value="ECO:0007669"/>
    <property type="project" value="UniProtKB-KW"/>
</dbReference>
<dbReference type="SFLD" id="SFLDG01082">
    <property type="entry name" value="B12-binding_domain_containing"/>
    <property type="match status" value="1"/>
</dbReference>
<dbReference type="KEGG" id="nja:NSJP_3614"/>
<organism evidence="8 9">
    <name type="scientific">Nitrospira japonica</name>
    <dbReference type="NCBI Taxonomy" id="1325564"/>
    <lineage>
        <taxon>Bacteria</taxon>
        <taxon>Pseudomonadati</taxon>
        <taxon>Nitrospirota</taxon>
        <taxon>Nitrospiria</taxon>
        <taxon>Nitrospirales</taxon>
        <taxon>Nitrospiraceae</taxon>
        <taxon>Nitrospira</taxon>
    </lineage>
</organism>
<protein>
    <submittedName>
        <fullName evidence="8">Uncharacterized protein</fullName>
    </submittedName>
</protein>
<dbReference type="PANTHER" id="PTHR43409">
    <property type="entry name" value="ANAEROBIC MAGNESIUM-PROTOPORPHYRIN IX MONOMETHYL ESTER CYCLASE-RELATED"/>
    <property type="match status" value="1"/>
</dbReference>
<keyword evidence="4" id="KW-0408">Iron</keyword>
<dbReference type="AlphaFoldDB" id="A0A1W1IA40"/>
<dbReference type="Pfam" id="PF04055">
    <property type="entry name" value="Radical_SAM"/>
    <property type="match status" value="1"/>
</dbReference>
<dbReference type="Gene3D" id="3.80.30.20">
    <property type="entry name" value="tm_1862 like domain"/>
    <property type="match status" value="1"/>
</dbReference>
<dbReference type="STRING" id="1325564.NSJP_3614"/>
<dbReference type="InterPro" id="IPR006158">
    <property type="entry name" value="Cobalamin-bd"/>
</dbReference>
<dbReference type="InterPro" id="IPR023404">
    <property type="entry name" value="rSAM_horseshoe"/>
</dbReference>
<evidence type="ECO:0000256" key="1">
    <source>
        <dbReference type="ARBA" id="ARBA00001966"/>
    </source>
</evidence>
<evidence type="ECO:0000259" key="7">
    <source>
        <dbReference type="PROSITE" id="PS51918"/>
    </source>
</evidence>
<dbReference type="SMART" id="SM00729">
    <property type="entry name" value="Elp3"/>
    <property type="match status" value="1"/>
</dbReference>
<evidence type="ECO:0000313" key="9">
    <source>
        <dbReference type="Proteomes" id="UP000192042"/>
    </source>
</evidence>
<dbReference type="GO" id="GO:0003824">
    <property type="term" value="F:catalytic activity"/>
    <property type="evidence" value="ECO:0007669"/>
    <property type="project" value="InterPro"/>
</dbReference>
<sequence>MRIEYSKGQRASDELIQLHRKTSFEVSGRKMKVMLIFPPDWYPSEPYLSLPSLTAVLRRAGHTVIQKDVNLEMWDWYFSEDFLKKVLRKVPQQLDRLRKLSRKRELTDGEMDVQMALCDLTRQRIDELIKKAEQAKSIVRGDDKFYDIDRLEWAIQVFREVTSVISLVYAPARICMPPMETDLSYKVFVSSEVIDAVHDEQVNVYRDVFDHIVKPAIESEKPDVIGISIVLQQQMFSSMTFCALIKQHFPDIHITIGGNTVTRLRDVLPESPLFQYFDSAVVYEGETAFVQLVGAVGAKWDLSQVPNTIYKDDKGVHVSTLSYAEDMGELPPPDFDGLPLEKYFVPTRTLPYLATRGCYWGRCEFCDHGEGYTAGYRSKKIQDVLAEIKHLRDKYGARHFHFTDESYPPALFRKLARGLVDSKMDIFWTTHMRFEKSLLEDAVWQDAKDSGCRYLHFGYESGNERVLKLMDKATTTEIMTQHLKYTAEAGIWNHCMGFFGFPGETRDEAWQSVQFLEQNKDYVHSLGFGTFDLGRHNPVAKNPEKWGLTAYKNPDWDLALDYYFTVKNGLSIEEAERVFQEFERNHYAGWDLRLYIREYIFLYICKFGLVKLPDLQYRAVKTAGVQPTLAGKM</sequence>
<dbReference type="InterPro" id="IPR006638">
    <property type="entry name" value="Elp3/MiaA/NifB-like_rSAM"/>
</dbReference>
<dbReference type="SUPFAM" id="SSF102114">
    <property type="entry name" value="Radical SAM enzymes"/>
    <property type="match status" value="1"/>
</dbReference>
<dbReference type="SUPFAM" id="SSF52242">
    <property type="entry name" value="Cobalamin (vitamin B12)-binding domain"/>
    <property type="match status" value="1"/>
</dbReference>
<keyword evidence="5" id="KW-0411">Iron-sulfur</keyword>
<dbReference type="PROSITE" id="PS51332">
    <property type="entry name" value="B12_BINDING"/>
    <property type="match status" value="1"/>
</dbReference>
<gene>
    <name evidence="8" type="ORF">NSJP_3614</name>
</gene>
<dbReference type="InterPro" id="IPR036724">
    <property type="entry name" value="Cobalamin-bd_sf"/>
</dbReference>
<evidence type="ECO:0000256" key="2">
    <source>
        <dbReference type="ARBA" id="ARBA00022691"/>
    </source>
</evidence>
<dbReference type="OrthoDB" id="9801659at2"/>
<reference evidence="8 9" key="1">
    <citation type="submission" date="2017-03" db="EMBL/GenBank/DDBJ databases">
        <authorList>
            <person name="Afonso C.L."/>
            <person name="Miller P.J."/>
            <person name="Scott M.A."/>
            <person name="Spackman E."/>
            <person name="Goraichik I."/>
            <person name="Dimitrov K.M."/>
            <person name="Suarez D.L."/>
            <person name="Swayne D.E."/>
        </authorList>
    </citation>
    <scope>NUCLEOTIDE SEQUENCE [LARGE SCALE GENOMIC DNA]</scope>
    <source>
        <strain evidence="8">Genome sequencing of Nitrospira japonica strain NJ11</strain>
    </source>
</reference>
<dbReference type="Pfam" id="PF02310">
    <property type="entry name" value="B12-binding"/>
    <property type="match status" value="1"/>
</dbReference>
<dbReference type="InterPro" id="IPR007197">
    <property type="entry name" value="rSAM"/>
</dbReference>
<dbReference type="EMBL" id="LT828648">
    <property type="protein sequence ID" value="SLM49781.1"/>
    <property type="molecule type" value="Genomic_DNA"/>
</dbReference>
<evidence type="ECO:0000259" key="6">
    <source>
        <dbReference type="PROSITE" id="PS51332"/>
    </source>
</evidence>
<evidence type="ECO:0000256" key="5">
    <source>
        <dbReference type="ARBA" id="ARBA00023014"/>
    </source>
</evidence>
<dbReference type="Proteomes" id="UP000192042">
    <property type="component" value="Chromosome I"/>
</dbReference>
<feature type="domain" description="B12-binding" evidence="6">
    <location>
        <begin position="164"/>
        <end position="303"/>
    </location>
</feature>
<dbReference type="Gene3D" id="3.40.50.280">
    <property type="entry name" value="Cobalamin-binding domain"/>
    <property type="match status" value="1"/>
</dbReference>
<comment type="cofactor">
    <cofactor evidence="1">
        <name>[4Fe-4S] cluster</name>
        <dbReference type="ChEBI" id="CHEBI:49883"/>
    </cofactor>
</comment>
<proteinExistence type="predicted"/>
<keyword evidence="2" id="KW-0949">S-adenosyl-L-methionine</keyword>
<accession>A0A1W1IA40</accession>
<keyword evidence="3" id="KW-0479">Metal-binding</keyword>
<keyword evidence="9" id="KW-1185">Reference proteome</keyword>
<dbReference type="InterPro" id="IPR058240">
    <property type="entry name" value="rSAM_sf"/>
</dbReference>